<feature type="region of interest" description="Disordered" evidence="1">
    <location>
        <begin position="135"/>
        <end position="164"/>
    </location>
</feature>
<reference evidence="2" key="1">
    <citation type="submission" date="2020-03" db="EMBL/GenBank/DDBJ databases">
        <authorList>
            <person name="Weist P."/>
        </authorList>
    </citation>
    <scope>NUCLEOTIDE SEQUENCE</scope>
</reference>
<evidence type="ECO:0000313" key="2">
    <source>
        <dbReference type="EMBL" id="CAB1452596.1"/>
    </source>
</evidence>
<protein>
    <submittedName>
        <fullName evidence="2">Uncharacterized protein</fullName>
    </submittedName>
</protein>
<evidence type="ECO:0000313" key="3">
    <source>
        <dbReference type="Proteomes" id="UP001153269"/>
    </source>
</evidence>
<dbReference type="Proteomes" id="UP001153269">
    <property type="component" value="Unassembled WGS sequence"/>
</dbReference>
<gene>
    <name evidence="2" type="ORF">PLEPLA_LOCUS40346</name>
</gene>
<dbReference type="AlphaFoldDB" id="A0A9N7Z6W2"/>
<organism evidence="2 3">
    <name type="scientific">Pleuronectes platessa</name>
    <name type="common">European plaice</name>
    <dbReference type="NCBI Taxonomy" id="8262"/>
    <lineage>
        <taxon>Eukaryota</taxon>
        <taxon>Metazoa</taxon>
        <taxon>Chordata</taxon>
        <taxon>Craniata</taxon>
        <taxon>Vertebrata</taxon>
        <taxon>Euteleostomi</taxon>
        <taxon>Actinopterygii</taxon>
        <taxon>Neopterygii</taxon>
        <taxon>Teleostei</taxon>
        <taxon>Neoteleostei</taxon>
        <taxon>Acanthomorphata</taxon>
        <taxon>Carangaria</taxon>
        <taxon>Pleuronectiformes</taxon>
        <taxon>Pleuronectoidei</taxon>
        <taxon>Pleuronectidae</taxon>
        <taxon>Pleuronectes</taxon>
    </lineage>
</organism>
<sequence>MSMAIVSPEASSLPPAPALEFRETASACESRSTRLVSRRASSATTLAVPAQWAVCMETLKRPTMWQTCRGDLSACQSQQHLHNLVGVTFRSSGGEKPDIWPRLPVHVLTLDWTGRPLDTYNPISLYRSTPARAGASVQRHKHIDPKCEPANSEDRDECSASSVERGWASMPRVRSLEHRVLQERSLFNSLPPDARQNSPPGYGREHERGKSRKGR</sequence>
<feature type="region of interest" description="Disordered" evidence="1">
    <location>
        <begin position="184"/>
        <end position="215"/>
    </location>
</feature>
<keyword evidence="3" id="KW-1185">Reference proteome</keyword>
<evidence type="ECO:0000256" key="1">
    <source>
        <dbReference type="SAM" id="MobiDB-lite"/>
    </source>
</evidence>
<accession>A0A9N7Z6W2</accession>
<comment type="caution">
    <text evidence="2">The sequence shown here is derived from an EMBL/GenBank/DDBJ whole genome shotgun (WGS) entry which is preliminary data.</text>
</comment>
<name>A0A9N7Z6W2_PLEPL</name>
<proteinExistence type="predicted"/>
<dbReference type="EMBL" id="CADEAL010004136">
    <property type="protein sequence ID" value="CAB1452596.1"/>
    <property type="molecule type" value="Genomic_DNA"/>
</dbReference>